<gene>
    <name evidence="10" type="ORF">J2S57_000409</name>
</gene>
<sequence>MRVRMIWAQARGGVIGRDGDIPWHVPEDQANFRRLTKGSAVVMGRATWDSLPERFRPLPDRLNLVLTRDPMWDAPGACVVHSPQEALGRAQDVWVIGGGAVYAEYLPLAVELVVTEIDLDVEGDTHAPAIGAGWEGEPGDWLESRTGTRYRFTTYRRTPDV</sequence>
<dbReference type="PROSITE" id="PS00075">
    <property type="entry name" value="DHFR_1"/>
    <property type="match status" value="1"/>
</dbReference>
<dbReference type="Proteomes" id="UP001235712">
    <property type="component" value="Unassembled WGS sequence"/>
</dbReference>
<dbReference type="InterPro" id="IPR017925">
    <property type="entry name" value="DHFR_CS"/>
</dbReference>
<organism evidence="10 11">
    <name type="scientific">Kineosporia succinea</name>
    <dbReference type="NCBI Taxonomy" id="84632"/>
    <lineage>
        <taxon>Bacteria</taxon>
        <taxon>Bacillati</taxon>
        <taxon>Actinomycetota</taxon>
        <taxon>Actinomycetes</taxon>
        <taxon>Kineosporiales</taxon>
        <taxon>Kineosporiaceae</taxon>
        <taxon>Kineosporia</taxon>
    </lineage>
</organism>
<proteinExistence type="inferred from homology"/>
<comment type="pathway">
    <text evidence="1 7">Cofactor biosynthesis; tetrahydrofolate biosynthesis; 5,6,7,8-tetrahydrofolate from 7,8-dihydrofolate: step 1/1.</text>
</comment>
<keyword evidence="6 7" id="KW-0560">Oxidoreductase</keyword>
<evidence type="ECO:0000259" key="9">
    <source>
        <dbReference type="PROSITE" id="PS51330"/>
    </source>
</evidence>
<evidence type="ECO:0000256" key="7">
    <source>
        <dbReference type="PIRNR" id="PIRNR000194"/>
    </source>
</evidence>
<reference evidence="10 11" key="1">
    <citation type="submission" date="2023-07" db="EMBL/GenBank/DDBJ databases">
        <title>Sequencing the genomes of 1000 actinobacteria strains.</title>
        <authorList>
            <person name="Klenk H.-P."/>
        </authorList>
    </citation>
    <scope>NUCLEOTIDE SEQUENCE [LARGE SCALE GENOMIC DNA]</scope>
    <source>
        <strain evidence="10 11">DSM 44388</strain>
    </source>
</reference>
<evidence type="ECO:0000256" key="6">
    <source>
        <dbReference type="ARBA" id="ARBA00023002"/>
    </source>
</evidence>
<dbReference type="EMBL" id="JAUSQZ010000001">
    <property type="protein sequence ID" value="MDP9824660.1"/>
    <property type="molecule type" value="Genomic_DNA"/>
</dbReference>
<dbReference type="CDD" id="cd00209">
    <property type="entry name" value="DHFR"/>
    <property type="match status" value="1"/>
</dbReference>
<evidence type="ECO:0000256" key="4">
    <source>
        <dbReference type="ARBA" id="ARBA00022563"/>
    </source>
</evidence>
<evidence type="ECO:0000256" key="5">
    <source>
        <dbReference type="ARBA" id="ARBA00022857"/>
    </source>
</evidence>
<dbReference type="EC" id="1.5.1.3" evidence="3 7"/>
<evidence type="ECO:0000256" key="1">
    <source>
        <dbReference type="ARBA" id="ARBA00004903"/>
    </source>
</evidence>
<evidence type="ECO:0000313" key="11">
    <source>
        <dbReference type="Proteomes" id="UP001235712"/>
    </source>
</evidence>
<dbReference type="RefSeq" id="WP_307237640.1">
    <property type="nucleotide sequence ID" value="NZ_JAUSQZ010000001.1"/>
</dbReference>
<dbReference type="Pfam" id="PF00186">
    <property type="entry name" value="DHFR_1"/>
    <property type="match status" value="1"/>
</dbReference>
<comment type="similarity">
    <text evidence="2 7 8">Belongs to the dihydrofolate reductase family.</text>
</comment>
<dbReference type="PRINTS" id="PR00070">
    <property type="entry name" value="DHFR"/>
</dbReference>
<accession>A0ABT9NXS7</accession>
<dbReference type="GO" id="GO:0004146">
    <property type="term" value="F:dihydrofolate reductase activity"/>
    <property type="evidence" value="ECO:0007669"/>
    <property type="project" value="UniProtKB-EC"/>
</dbReference>
<dbReference type="InterPro" id="IPR012259">
    <property type="entry name" value="DHFR"/>
</dbReference>
<evidence type="ECO:0000256" key="2">
    <source>
        <dbReference type="ARBA" id="ARBA00009539"/>
    </source>
</evidence>
<dbReference type="InterPro" id="IPR001796">
    <property type="entry name" value="DHFR_dom"/>
</dbReference>
<dbReference type="SUPFAM" id="SSF53597">
    <property type="entry name" value="Dihydrofolate reductase-like"/>
    <property type="match status" value="1"/>
</dbReference>
<evidence type="ECO:0000313" key="10">
    <source>
        <dbReference type="EMBL" id="MDP9824660.1"/>
    </source>
</evidence>
<evidence type="ECO:0000256" key="8">
    <source>
        <dbReference type="RuleBase" id="RU004474"/>
    </source>
</evidence>
<keyword evidence="5 7" id="KW-0521">NADP</keyword>
<protein>
    <recommendedName>
        <fullName evidence="3 7">Dihydrofolate reductase</fullName>
        <ecNumber evidence="3 7">1.5.1.3</ecNumber>
    </recommendedName>
</protein>
<keyword evidence="4 7" id="KW-0554">One-carbon metabolism</keyword>
<comment type="catalytic activity">
    <reaction evidence="7">
        <text>(6S)-5,6,7,8-tetrahydrofolate + NADP(+) = 7,8-dihydrofolate + NADPH + H(+)</text>
        <dbReference type="Rhea" id="RHEA:15009"/>
        <dbReference type="ChEBI" id="CHEBI:15378"/>
        <dbReference type="ChEBI" id="CHEBI:57451"/>
        <dbReference type="ChEBI" id="CHEBI:57453"/>
        <dbReference type="ChEBI" id="CHEBI:57783"/>
        <dbReference type="ChEBI" id="CHEBI:58349"/>
        <dbReference type="EC" id="1.5.1.3"/>
    </reaction>
</comment>
<comment type="function">
    <text evidence="7">Key enzyme in folate metabolism. Catalyzes an essential reaction for de novo glycine and purine synthesis, and for DNA precursor synthesis.</text>
</comment>
<dbReference type="PIRSF" id="PIRSF000194">
    <property type="entry name" value="DHFR"/>
    <property type="match status" value="1"/>
</dbReference>
<keyword evidence="11" id="KW-1185">Reference proteome</keyword>
<feature type="domain" description="DHFR" evidence="9">
    <location>
        <begin position="2"/>
        <end position="157"/>
    </location>
</feature>
<comment type="caution">
    <text evidence="10">The sequence shown here is derived from an EMBL/GenBank/DDBJ whole genome shotgun (WGS) entry which is preliminary data.</text>
</comment>
<evidence type="ECO:0000256" key="3">
    <source>
        <dbReference type="ARBA" id="ARBA00012856"/>
    </source>
</evidence>
<dbReference type="Gene3D" id="3.40.430.10">
    <property type="entry name" value="Dihydrofolate Reductase, subunit A"/>
    <property type="match status" value="1"/>
</dbReference>
<dbReference type="InterPro" id="IPR024072">
    <property type="entry name" value="DHFR-like_dom_sf"/>
</dbReference>
<dbReference type="PROSITE" id="PS51330">
    <property type="entry name" value="DHFR_2"/>
    <property type="match status" value="1"/>
</dbReference>
<name>A0ABT9NXS7_9ACTN</name>
<dbReference type="PANTHER" id="PTHR48069">
    <property type="entry name" value="DIHYDROFOLATE REDUCTASE"/>
    <property type="match status" value="1"/>
</dbReference>
<dbReference type="PANTHER" id="PTHR48069:SF3">
    <property type="entry name" value="DIHYDROFOLATE REDUCTASE"/>
    <property type="match status" value="1"/>
</dbReference>